<keyword evidence="15" id="KW-1185">Reference proteome</keyword>
<keyword evidence="5 10" id="KW-0328">Glycosyltransferase</keyword>
<dbReference type="EMBL" id="NWMT01000088">
    <property type="protein sequence ID" value="PCC99847.1"/>
    <property type="molecule type" value="Genomic_DNA"/>
</dbReference>
<evidence type="ECO:0000256" key="8">
    <source>
        <dbReference type="ARBA" id="ARBA00031423"/>
    </source>
</evidence>
<dbReference type="RefSeq" id="WP_096346176.1">
    <property type="nucleotide sequence ID" value="NZ_CP033116.1"/>
</dbReference>
<dbReference type="EC" id="2.4.1.25" evidence="3 10"/>
<dbReference type="InterPro" id="IPR003385">
    <property type="entry name" value="Glyco_hydro_77"/>
</dbReference>
<dbReference type="PANTHER" id="PTHR32438">
    <property type="entry name" value="4-ALPHA-GLUCANOTRANSFERASE DPE1, CHLOROPLASTIC/AMYLOPLASTIC"/>
    <property type="match status" value="1"/>
</dbReference>
<comment type="similarity">
    <text evidence="2 10">Belongs to the disproportionating enzyme family.</text>
</comment>
<evidence type="ECO:0000256" key="5">
    <source>
        <dbReference type="ARBA" id="ARBA00022676"/>
    </source>
</evidence>
<evidence type="ECO:0000256" key="7">
    <source>
        <dbReference type="ARBA" id="ARBA00023277"/>
    </source>
</evidence>
<accession>A0AA92EKJ2</accession>
<name>A0AA92EKJ2_9GAMM</name>
<feature type="compositionally biased region" description="Low complexity" evidence="11">
    <location>
        <begin position="688"/>
        <end position="699"/>
    </location>
</feature>
<keyword evidence="6 10" id="KW-0808">Transferase</keyword>
<dbReference type="AlphaFoldDB" id="A0AA92EKJ2"/>
<evidence type="ECO:0000313" key="12">
    <source>
        <dbReference type="EMBL" id="PCC99847.1"/>
    </source>
</evidence>
<evidence type="ECO:0000256" key="4">
    <source>
        <dbReference type="ARBA" id="ARBA00020295"/>
    </source>
</evidence>
<evidence type="ECO:0000313" key="15">
    <source>
        <dbReference type="Proteomes" id="UP000344571"/>
    </source>
</evidence>
<dbReference type="Gene3D" id="3.20.20.80">
    <property type="entry name" value="Glycosidases"/>
    <property type="match status" value="1"/>
</dbReference>
<dbReference type="Pfam" id="PF02446">
    <property type="entry name" value="Glyco_hydro_77"/>
    <property type="match status" value="1"/>
</dbReference>
<evidence type="ECO:0000313" key="14">
    <source>
        <dbReference type="Proteomes" id="UP000243750"/>
    </source>
</evidence>
<evidence type="ECO:0000313" key="13">
    <source>
        <dbReference type="EMBL" id="QFY56292.1"/>
    </source>
</evidence>
<dbReference type="Proteomes" id="UP000344571">
    <property type="component" value="Chromosome"/>
</dbReference>
<evidence type="ECO:0000256" key="3">
    <source>
        <dbReference type="ARBA" id="ARBA00012560"/>
    </source>
</evidence>
<sequence>MNDTSLIELAETVGITLRWDDAFGQPQQLTPEALQGVLGALGLPAQNEKQIRSSLAEQRERLRLAKEGPLVMALVDRPCSLHERFPAGSAFRIQLEQGGTLSGRLDEQGRLPPIASCGYHQLLIAETKLTLATAPPSCQSVSQLTEGQRSHIWGLSAQLYSLRRPGDGGLGDTLALETLVRQAASKGADAIAISPIHAMFSARPEQYSPYSPSSRLLLNPLYAAPARVLGDALVQQALEDTGLRQEWNRLEQLPLIDWVGVAKVRGQLWRHLYQEFCKASNPLTKDFSHFCKRIGDTLEQHCRFEALHAHMLASGQAGDWRQWPEPYRDPNGAAVDNFAREHRHEVDFHAFCQWLTVCSLERVQSVARSSGMHIGVIADLAVGADGTGSLAWARQTQLLADVSVGAPPDILNQQGQDWGVSAFSPDGLRRQGYSAFIDMLRANLAHAGGIRIDHVMGLQRLWVIPRGAPSSAGAYLNYPLNDLLHLVALESWRHHALVIGEDLGTVAPELRASLTDKHLLGMRVLQFEHEGGHFVAPERWSNAALATTTTHDLPSLMGWFNGRDIEWREQIGQRDSEQSQQDREQREIDKSALHQALLDAGELLQPTTNPEQQLTAAIGFIGRTPAPLVLLPLEDALASAEQPNLPGPGDEHPNWRRRWSQPVEQMLDDARTAERLARLNNVRLAVEAAPPQSPQSTPADTVEKAKP</sequence>
<gene>
    <name evidence="12" type="primary">malQ</name>
    <name evidence="12" type="ORF">CO192_08485</name>
    <name evidence="13" type="ORF">EAO82_07910</name>
</gene>
<dbReference type="NCBIfam" id="TIGR00217">
    <property type="entry name" value="malQ"/>
    <property type="match status" value="1"/>
</dbReference>
<organism evidence="12 14">
    <name type="scientific">Halopseudomonas pelagia</name>
    <dbReference type="NCBI Taxonomy" id="553151"/>
    <lineage>
        <taxon>Bacteria</taxon>
        <taxon>Pseudomonadati</taxon>
        <taxon>Pseudomonadota</taxon>
        <taxon>Gammaproteobacteria</taxon>
        <taxon>Pseudomonadales</taxon>
        <taxon>Pseudomonadaceae</taxon>
        <taxon>Halopseudomonas</taxon>
    </lineage>
</organism>
<dbReference type="GO" id="GO:0005975">
    <property type="term" value="P:carbohydrate metabolic process"/>
    <property type="evidence" value="ECO:0007669"/>
    <property type="project" value="InterPro"/>
</dbReference>
<evidence type="ECO:0000256" key="6">
    <source>
        <dbReference type="ARBA" id="ARBA00022679"/>
    </source>
</evidence>
<evidence type="ECO:0000256" key="2">
    <source>
        <dbReference type="ARBA" id="ARBA00005684"/>
    </source>
</evidence>
<proteinExistence type="inferred from homology"/>
<reference evidence="13 15" key="2">
    <citation type="submission" date="2018-10" db="EMBL/GenBank/DDBJ databases">
        <title>Complete genome sequence of Pseudomonas pelagia strain Kongs-67.</title>
        <authorList>
            <person name="Sinha R.K."/>
            <person name="Krishnan K."/>
        </authorList>
    </citation>
    <scope>NUCLEOTIDE SEQUENCE [LARGE SCALE GENOMIC DNA]</scope>
    <source>
        <strain evidence="13 15">Kongs-67</strain>
    </source>
</reference>
<dbReference type="EMBL" id="CP033116">
    <property type="protein sequence ID" value="QFY56292.1"/>
    <property type="molecule type" value="Genomic_DNA"/>
</dbReference>
<reference evidence="12 14" key="1">
    <citation type="submission" date="2017-09" db="EMBL/GenBank/DDBJ databases">
        <title>Bacterial and phytoplankton interrelationship in Kongsfjorden, an Arctic fjord.</title>
        <authorList>
            <person name="Sinha R."/>
            <person name="Krishnan K."/>
        </authorList>
    </citation>
    <scope>NUCLEOTIDE SEQUENCE [LARGE SCALE GENOMIC DNA]</scope>
    <source>
        <strain evidence="12 14">58</strain>
    </source>
</reference>
<evidence type="ECO:0000256" key="10">
    <source>
        <dbReference type="RuleBase" id="RU361207"/>
    </source>
</evidence>
<comment type="catalytic activity">
    <reaction evidence="1 10">
        <text>Transfers a segment of a (1-&gt;4)-alpha-D-glucan to a new position in an acceptor, which may be glucose or a (1-&gt;4)-alpha-D-glucan.</text>
        <dbReference type="EC" id="2.4.1.25"/>
    </reaction>
</comment>
<protein>
    <recommendedName>
        <fullName evidence="4 10">4-alpha-glucanotransferase</fullName>
        <ecNumber evidence="3 10">2.4.1.25</ecNumber>
    </recommendedName>
    <alternativeName>
        <fullName evidence="8 10">Amylomaltase</fullName>
    </alternativeName>
    <alternativeName>
        <fullName evidence="9 10">Disproportionating enzyme</fullName>
    </alternativeName>
</protein>
<dbReference type="InterPro" id="IPR017853">
    <property type="entry name" value="GH"/>
</dbReference>
<feature type="region of interest" description="Disordered" evidence="11">
    <location>
        <begin position="685"/>
        <end position="707"/>
    </location>
</feature>
<dbReference type="Proteomes" id="UP000243750">
    <property type="component" value="Unassembled WGS sequence"/>
</dbReference>
<dbReference type="PANTHER" id="PTHR32438:SF5">
    <property type="entry name" value="4-ALPHA-GLUCANOTRANSFERASE DPE1, CHLOROPLASTIC_AMYLOPLASTIC"/>
    <property type="match status" value="1"/>
</dbReference>
<dbReference type="GO" id="GO:0004134">
    <property type="term" value="F:4-alpha-glucanotransferase activity"/>
    <property type="evidence" value="ECO:0007669"/>
    <property type="project" value="UniProtKB-EC"/>
</dbReference>
<dbReference type="SUPFAM" id="SSF51445">
    <property type="entry name" value="(Trans)glycosidases"/>
    <property type="match status" value="1"/>
</dbReference>
<evidence type="ECO:0000256" key="11">
    <source>
        <dbReference type="SAM" id="MobiDB-lite"/>
    </source>
</evidence>
<evidence type="ECO:0000256" key="9">
    <source>
        <dbReference type="ARBA" id="ARBA00031501"/>
    </source>
</evidence>
<keyword evidence="7 10" id="KW-0119">Carbohydrate metabolism</keyword>
<evidence type="ECO:0000256" key="1">
    <source>
        <dbReference type="ARBA" id="ARBA00000439"/>
    </source>
</evidence>